<dbReference type="Proteomes" id="UP000007722">
    <property type="component" value="Chromosome"/>
</dbReference>
<feature type="coiled-coil region" evidence="1">
    <location>
        <begin position="45"/>
        <end position="72"/>
    </location>
</feature>
<keyword evidence="4" id="KW-1185">Reference proteome</keyword>
<evidence type="ECO:0000313" key="4">
    <source>
        <dbReference type="Proteomes" id="UP000007722"/>
    </source>
</evidence>
<dbReference type="Pfam" id="PF16581">
    <property type="entry name" value="HIGH_NTase1_ass"/>
    <property type="match status" value="1"/>
</dbReference>
<dbReference type="InterPro" id="IPR014729">
    <property type="entry name" value="Rossmann-like_a/b/a_fold"/>
</dbReference>
<dbReference type="KEGG" id="mvo:Mvol_1186"/>
<dbReference type="EMBL" id="CP002057">
    <property type="protein sequence ID" value="ADI36843.1"/>
    <property type="molecule type" value="Genomic_DNA"/>
</dbReference>
<organism evidence="3 4">
    <name type="scientific">Methanococcus voltae (strain ATCC BAA-1334 / A3)</name>
    <dbReference type="NCBI Taxonomy" id="456320"/>
    <lineage>
        <taxon>Archaea</taxon>
        <taxon>Methanobacteriati</taxon>
        <taxon>Methanobacteriota</taxon>
        <taxon>Methanomada group</taxon>
        <taxon>Methanococci</taxon>
        <taxon>Methanococcales</taxon>
        <taxon>Methanococcaceae</taxon>
        <taxon>Methanococcus</taxon>
    </lineage>
</organism>
<dbReference type="AlphaFoldDB" id="D7DUN3"/>
<protein>
    <recommendedName>
        <fullName evidence="2">Putative cytidyltransferase-related C-terminal region domain-containing protein</fullName>
    </recommendedName>
</protein>
<evidence type="ECO:0000313" key="3">
    <source>
        <dbReference type="EMBL" id="ADI36843.1"/>
    </source>
</evidence>
<feature type="domain" description="Putative cytidyltransferase-related C-terminal region" evidence="2">
    <location>
        <begin position="179"/>
        <end position="388"/>
    </location>
</feature>
<dbReference type="Pfam" id="PF05636">
    <property type="entry name" value="HIGH_NTase1"/>
    <property type="match status" value="1"/>
</dbReference>
<gene>
    <name evidence="3" type="ordered locus">Mvol_1186</name>
</gene>
<name>D7DUN3_METV3</name>
<dbReference type="HOGENOM" id="CLU_777585_0_0_2"/>
<dbReference type="InParanoid" id="D7DUN3"/>
<evidence type="ECO:0000259" key="2">
    <source>
        <dbReference type="Pfam" id="PF16581"/>
    </source>
</evidence>
<dbReference type="PANTHER" id="PTHR37825">
    <property type="entry name" value="TRNA(MET) CYTIDINE ACETATE LIGASE"/>
    <property type="match status" value="1"/>
</dbReference>
<dbReference type="eggNOG" id="arCOG03224">
    <property type="taxonomic scope" value="Archaea"/>
</dbReference>
<accession>D7DUN3</accession>
<evidence type="ECO:0000256" key="1">
    <source>
        <dbReference type="SAM" id="Coils"/>
    </source>
</evidence>
<proteinExistence type="predicted"/>
<dbReference type="STRING" id="456320.Mvol_1186"/>
<dbReference type="Gene3D" id="3.40.50.620">
    <property type="entry name" value="HUPs"/>
    <property type="match status" value="1"/>
</dbReference>
<dbReference type="InterPro" id="IPR032266">
    <property type="entry name" value="HIGH_NTase1_ass"/>
</dbReference>
<dbReference type="Gene3D" id="1.20.58.620">
    <property type="match status" value="1"/>
</dbReference>
<reference evidence="3 4" key="1">
    <citation type="submission" date="2010-05" db="EMBL/GenBank/DDBJ databases">
        <title>Complete sequence of Methanococcus voltae A3.</title>
        <authorList>
            <consortium name="US DOE Joint Genome Institute"/>
            <person name="Lucas S."/>
            <person name="Copeland A."/>
            <person name="Lapidus A."/>
            <person name="Cheng J.-F."/>
            <person name="Bruce D."/>
            <person name="Goodwin L."/>
            <person name="Pitluck S."/>
            <person name="Lowry S."/>
            <person name="Clum A."/>
            <person name="Land M."/>
            <person name="Hauser L."/>
            <person name="Kyrpides N."/>
            <person name="Mikhailova N."/>
            <person name="Whitman W.B."/>
            <person name="Woyke T."/>
        </authorList>
    </citation>
    <scope>NUCLEOTIDE SEQUENCE [LARGE SCALE GENOMIC DNA]</scope>
    <source>
        <strain evidence="4">ATCC BAA-1334 / A3</strain>
    </source>
</reference>
<sequence length="394" mass="45440">MDIEFNLKNFENYMIDINNIRKEADYCTKGEVKGKEKKITANFMNFNSDSKLQEIIEELKDLKNKKSETLNGGNGYKKDSVVVDFTEYNPLHNGHKYCMDFAKKFGIFICVVPGPLERSGRGVPYLLNREIRAKMAIKAGADLVVEGPPMGIMGSGQYVQCLIKMFCKLGGEIIPRGYIDEQTMNKVISCIIDGHHIKIKPYKISCIETGEVLGEKLEIDNYVIASMSYTIYKLRKLLNNYEPKFKFIERIEGISGTKIREGIYGKKYGGNFDILRKMVPDTTISILENLFKNYDMDEIILKRYEDRILDIVNDDKYDIRQIIPEKMANAVYSRSNYYESVEEIKKALPYGFTKNSNERILTKLEAGIKTEDISRYIDNYPQNIKILENSLDYI</sequence>
<keyword evidence="1" id="KW-0175">Coiled coil</keyword>
<dbReference type="SUPFAM" id="SSF52374">
    <property type="entry name" value="Nucleotidylyl transferase"/>
    <property type="match status" value="1"/>
</dbReference>
<dbReference type="PANTHER" id="PTHR37825:SF1">
    <property type="entry name" value="TRNA(MET) CYTIDINE ACETATE LIGASE"/>
    <property type="match status" value="1"/>
</dbReference>
<dbReference type="InterPro" id="IPR008513">
    <property type="entry name" value="tRNA(Met)_cyd_acetate_ligase"/>
</dbReference>